<keyword evidence="2" id="KW-1185">Reference proteome</keyword>
<dbReference type="InterPro" id="IPR023577">
    <property type="entry name" value="CYTH_domain"/>
</dbReference>
<dbReference type="InterPro" id="IPR008173">
    <property type="entry name" value="Adenylyl_cyclase_CyaB"/>
</dbReference>
<gene>
    <name evidence="3" type="primary">LOC103518293</name>
</gene>
<dbReference type="RefSeq" id="XP_026685948.1">
    <property type="nucleotide sequence ID" value="XM_026830147.1"/>
</dbReference>
<dbReference type="PaxDb" id="121845-A0A3Q0JFW7"/>
<accession>A0A3Q0JFW7</accession>
<name>A0A3Q0JFW7_DIACI</name>
<dbReference type="KEGG" id="dci:103518293"/>
<dbReference type="InterPro" id="IPR033469">
    <property type="entry name" value="CYTH-like_dom_sf"/>
</dbReference>
<dbReference type="PANTHER" id="PTHR21028:SF2">
    <property type="entry name" value="CYTH DOMAIN-CONTAINING PROTEIN"/>
    <property type="match status" value="1"/>
</dbReference>
<sequence length="102" mass="11735">MTTFTLRNFTHDQNSELIYYSRPNQDGPKLSSYSKVNFPDTVDVKALDEVLSKACGRIGVVKKIRHLYLFGQTRIHVDRVQLLGDFMELEVSVNLQYAVIIK</sequence>
<dbReference type="Pfam" id="PF01928">
    <property type="entry name" value="CYTH"/>
    <property type="match status" value="1"/>
</dbReference>
<dbReference type="Proteomes" id="UP000079169">
    <property type="component" value="Unplaced"/>
</dbReference>
<feature type="domain" description="CYTH" evidence="1">
    <location>
        <begin position="11"/>
        <end position="93"/>
    </location>
</feature>
<proteinExistence type="predicted"/>
<protein>
    <submittedName>
        <fullName evidence="3">Uncharacterized protein LOC103518293</fullName>
    </submittedName>
</protein>
<organism evidence="2 3">
    <name type="scientific">Diaphorina citri</name>
    <name type="common">Asian citrus psyllid</name>
    <dbReference type="NCBI Taxonomy" id="121845"/>
    <lineage>
        <taxon>Eukaryota</taxon>
        <taxon>Metazoa</taxon>
        <taxon>Ecdysozoa</taxon>
        <taxon>Arthropoda</taxon>
        <taxon>Hexapoda</taxon>
        <taxon>Insecta</taxon>
        <taxon>Pterygota</taxon>
        <taxon>Neoptera</taxon>
        <taxon>Paraneoptera</taxon>
        <taxon>Hemiptera</taxon>
        <taxon>Sternorrhyncha</taxon>
        <taxon>Psylloidea</taxon>
        <taxon>Psyllidae</taxon>
        <taxon>Diaphorininae</taxon>
        <taxon>Diaphorina</taxon>
    </lineage>
</organism>
<dbReference type="AlphaFoldDB" id="A0A3Q0JFW7"/>
<dbReference type="STRING" id="121845.A0A3Q0JFW7"/>
<reference evidence="3" key="1">
    <citation type="submission" date="2025-08" db="UniProtKB">
        <authorList>
            <consortium name="RefSeq"/>
        </authorList>
    </citation>
    <scope>IDENTIFICATION</scope>
</reference>
<evidence type="ECO:0000313" key="2">
    <source>
        <dbReference type="Proteomes" id="UP000079169"/>
    </source>
</evidence>
<evidence type="ECO:0000313" key="3">
    <source>
        <dbReference type="RefSeq" id="XP_026685948.1"/>
    </source>
</evidence>
<dbReference type="Gene3D" id="2.40.320.10">
    <property type="entry name" value="Hypothetical Protein Pfu-838710-001"/>
    <property type="match status" value="1"/>
</dbReference>
<dbReference type="GeneID" id="103518293"/>
<dbReference type="SUPFAM" id="SSF55154">
    <property type="entry name" value="CYTH-like phosphatases"/>
    <property type="match status" value="1"/>
</dbReference>
<evidence type="ECO:0000259" key="1">
    <source>
        <dbReference type="Pfam" id="PF01928"/>
    </source>
</evidence>
<dbReference type="GO" id="GO:0016462">
    <property type="term" value="F:pyrophosphatase activity"/>
    <property type="evidence" value="ECO:0007669"/>
    <property type="project" value="UniProtKB-ARBA"/>
</dbReference>
<dbReference type="CDD" id="cd07890">
    <property type="entry name" value="CYTH-like_AC_IV-like"/>
    <property type="match status" value="1"/>
</dbReference>
<dbReference type="PANTHER" id="PTHR21028">
    <property type="entry name" value="SI:CH211-156B7.4"/>
    <property type="match status" value="1"/>
</dbReference>